<dbReference type="AlphaFoldDB" id="A0A0R3X570"/>
<reference evidence="1 2" key="2">
    <citation type="submission" date="2018-11" db="EMBL/GenBank/DDBJ databases">
        <authorList>
            <consortium name="Pathogen Informatics"/>
        </authorList>
    </citation>
    <scope>NUCLEOTIDE SEQUENCE [LARGE SCALE GENOMIC DNA]</scope>
</reference>
<organism evidence="3">
    <name type="scientific">Hydatigena taeniaeformis</name>
    <name type="common">Feline tapeworm</name>
    <name type="synonym">Taenia taeniaeformis</name>
    <dbReference type="NCBI Taxonomy" id="6205"/>
    <lineage>
        <taxon>Eukaryota</taxon>
        <taxon>Metazoa</taxon>
        <taxon>Spiralia</taxon>
        <taxon>Lophotrochozoa</taxon>
        <taxon>Platyhelminthes</taxon>
        <taxon>Cestoda</taxon>
        <taxon>Eucestoda</taxon>
        <taxon>Cyclophyllidea</taxon>
        <taxon>Taeniidae</taxon>
        <taxon>Hydatigera</taxon>
    </lineage>
</organism>
<evidence type="ECO:0000313" key="2">
    <source>
        <dbReference type="Proteomes" id="UP000274429"/>
    </source>
</evidence>
<evidence type="ECO:0000313" key="1">
    <source>
        <dbReference type="EMBL" id="VDM33179.1"/>
    </source>
</evidence>
<keyword evidence="2" id="KW-1185">Reference proteome</keyword>
<accession>A0A0R3X570</accession>
<reference evidence="3" key="1">
    <citation type="submission" date="2017-02" db="UniProtKB">
        <authorList>
            <consortium name="WormBaseParasite"/>
        </authorList>
    </citation>
    <scope>IDENTIFICATION</scope>
</reference>
<protein>
    <submittedName>
        <fullName evidence="3">CASP-like protein</fullName>
    </submittedName>
</protein>
<dbReference type="Proteomes" id="UP000274429">
    <property type="component" value="Unassembled WGS sequence"/>
</dbReference>
<dbReference type="WBParaSite" id="TTAC_0000859401-mRNA-1">
    <property type="protein sequence ID" value="TTAC_0000859401-mRNA-1"/>
    <property type="gene ID" value="TTAC_0000859401"/>
</dbReference>
<name>A0A0R3X570_HYDTA</name>
<gene>
    <name evidence="1" type="ORF">TTAC_LOCUS8579</name>
</gene>
<dbReference type="EMBL" id="UYWX01020538">
    <property type="protein sequence ID" value="VDM33179.1"/>
    <property type="molecule type" value="Genomic_DNA"/>
</dbReference>
<evidence type="ECO:0000313" key="3">
    <source>
        <dbReference type="WBParaSite" id="TTAC_0000859401-mRNA-1"/>
    </source>
</evidence>
<proteinExistence type="predicted"/>
<sequence>MATEAMFCSRPLTVPAPHPPPPLAVPQPRIRIASDDGTFYTPIPRQRGATSESTKPSSFWTLVLLVSGSLVDLVSSLTLTFPISFSYVDARLICLLASFTAATKTATSR</sequence>